<dbReference type="EMBL" id="KZ303498">
    <property type="protein sequence ID" value="PIA16693.1"/>
    <property type="molecule type" value="Genomic_DNA"/>
</dbReference>
<dbReference type="OrthoDB" id="5541807at2759"/>
<sequence>MREQPTSTTAPGEFKPYFVNHSVCESLINAITVSETFAKTRHVDPRVVAKLYWRAHERGWELDNAVLQEAAIYLACSSCQTFCRDTESLACAISSKSSTSKYKTAPEIDVALVEHSLDKCDYSSVL</sequence>
<dbReference type="AlphaFoldDB" id="A0A2G5BCF9"/>
<dbReference type="Proteomes" id="UP000242474">
    <property type="component" value="Unassembled WGS sequence"/>
</dbReference>
<gene>
    <name evidence="1" type="ORF">COEREDRAFT_81058</name>
</gene>
<evidence type="ECO:0000313" key="1">
    <source>
        <dbReference type="EMBL" id="PIA16693.1"/>
    </source>
</evidence>
<keyword evidence="2" id="KW-1185">Reference proteome</keyword>
<reference evidence="1 2" key="1">
    <citation type="journal article" date="2015" name="Genome Biol. Evol.">
        <title>Phylogenomic analyses indicate that early fungi evolved digesting cell walls of algal ancestors of land plants.</title>
        <authorList>
            <person name="Chang Y."/>
            <person name="Wang S."/>
            <person name="Sekimoto S."/>
            <person name="Aerts A.L."/>
            <person name="Choi C."/>
            <person name="Clum A."/>
            <person name="LaButti K.M."/>
            <person name="Lindquist E.A."/>
            <person name="Yee Ngan C."/>
            <person name="Ohm R.A."/>
            <person name="Salamov A.A."/>
            <person name="Grigoriev I.V."/>
            <person name="Spatafora J.W."/>
            <person name="Berbee M.L."/>
        </authorList>
    </citation>
    <scope>NUCLEOTIDE SEQUENCE [LARGE SCALE GENOMIC DNA]</scope>
    <source>
        <strain evidence="1 2">NRRL 1564</strain>
    </source>
</reference>
<organism evidence="1 2">
    <name type="scientific">Coemansia reversa (strain ATCC 12441 / NRRL 1564)</name>
    <dbReference type="NCBI Taxonomy" id="763665"/>
    <lineage>
        <taxon>Eukaryota</taxon>
        <taxon>Fungi</taxon>
        <taxon>Fungi incertae sedis</taxon>
        <taxon>Zoopagomycota</taxon>
        <taxon>Kickxellomycotina</taxon>
        <taxon>Kickxellomycetes</taxon>
        <taxon>Kickxellales</taxon>
        <taxon>Kickxellaceae</taxon>
        <taxon>Coemansia</taxon>
    </lineage>
</organism>
<feature type="non-terminal residue" evidence="1">
    <location>
        <position position="126"/>
    </location>
</feature>
<evidence type="ECO:0000313" key="2">
    <source>
        <dbReference type="Proteomes" id="UP000242474"/>
    </source>
</evidence>
<protein>
    <submittedName>
        <fullName evidence="1">Uncharacterized protein</fullName>
    </submittedName>
</protein>
<proteinExistence type="predicted"/>
<name>A0A2G5BCF9_COERN</name>
<accession>A0A2G5BCF9</accession>